<keyword evidence="9" id="KW-1185">Reference proteome</keyword>
<dbReference type="InterPro" id="IPR005794">
    <property type="entry name" value="Fmt"/>
</dbReference>
<dbReference type="PANTHER" id="PTHR11138">
    <property type="entry name" value="METHIONYL-TRNA FORMYLTRANSFERASE"/>
    <property type="match status" value="1"/>
</dbReference>
<evidence type="ECO:0000259" key="6">
    <source>
        <dbReference type="Pfam" id="PF00551"/>
    </source>
</evidence>
<gene>
    <name evidence="5" type="primary">fmt</name>
    <name evidence="8" type="ORF">SAMN05660197_1773</name>
</gene>
<dbReference type="AlphaFoldDB" id="A0A1W1WUJ1"/>
<dbReference type="CDD" id="cd08704">
    <property type="entry name" value="Met_tRNA_FMT_C"/>
    <property type="match status" value="1"/>
</dbReference>
<evidence type="ECO:0000256" key="3">
    <source>
        <dbReference type="ARBA" id="ARBA00022679"/>
    </source>
</evidence>
<evidence type="ECO:0000313" key="8">
    <source>
        <dbReference type="EMBL" id="SMC09947.1"/>
    </source>
</evidence>
<protein>
    <recommendedName>
        <fullName evidence="2 5">Methionyl-tRNA formyltransferase</fullName>
        <ecNumber evidence="2 5">2.1.2.9</ecNumber>
    </recommendedName>
</protein>
<keyword evidence="4 5" id="KW-0648">Protein biosynthesis</keyword>
<dbReference type="Proteomes" id="UP000192602">
    <property type="component" value="Unassembled WGS sequence"/>
</dbReference>
<organism evidence="8 9">
    <name type="scientific">Nitratiruptor tergarcus DSM 16512</name>
    <dbReference type="NCBI Taxonomy" id="1069081"/>
    <lineage>
        <taxon>Bacteria</taxon>
        <taxon>Pseudomonadati</taxon>
        <taxon>Campylobacterota</taxon>
        <taxon>Epsilonproteobacteria</taxon>
        <taxon>Nautiliales</taxon>
        <taxon>Nitratiruptoraceae</taxon>
        <taxon>Nitratiruptor</taxon>
    </lineage>
</organism>
<dbReference type="SUPFAM" id="SSF53328">
    <property type="entry name" value="Formyltransferase"/>
    <property type="match status" value="1"/>
</dbReference>
<reference evidence="9" key="1">
    <citation type="submission" date="2017-04" db="EMBL/GenBank/DDBJ databases">
        <authorList>
            <person name="Varghese N."/>
            <person name="Submissions S."/>
        </authorList>
    </citation>
    <scope>NUCLEOTIDE SEQUENCE [LARGE SCALE GENOMIC DNA]</scope>
    <source>
        <strain evidence="9">DSM 16512</strain>
    </source>
</reference>
<evidence type="ECO:0000313" key="9">
    <source>
        <dbReference type="Proteomes" id="UP000192602"/>
    </source>
</evidence>
<dbReference type="GO" id="GO:0005829">
    <property type="term" value="C:cytosol"/>
    <property type="evidence" value="ECO:0007669"/>
    <property type="project" value="TreeGrafter"/>
</dbReference>
<dbReference type="InterPro" id="IPR005793">
    <property type="entry name" value="Formyl_trans_C"/>
</dbReference>
<dbReference type="OrthoDB" id="9802815at2"/>
<dbReference type="GO" id="GO:0004479">
    <property type="term" value="F:methionyl-tRNA formyltransferase activity"/>
    <property type="evidence" value="ECO:0007669"/>
    <property type="project" value="UniProtKB-UniRule"/>
</dbReference>
<dbReference type="EC" id="2.1.2.9" evidence="2 5"/>
<comment type="function">
    <text evidence="5">Attaches a formyl group to the free amino group of methionyl-tRNA(fMet). The formyl group appears to play a dual role in the initiator identity of N-formylmethionyl-tRNA by promoting its recognition by IF2 and preventing the misappropriation of this tRNA by the elongation apparatus.</text>
</comment>
<evidence type="ECO:0000256" key="1">
    <source>
        <dbReference type="ARBA" id="ARBA00010699"/>
    </source>
</evidence>
<dbReference type="STRING" id="1069081.SAMN05660197_1773"/>
<dbReference type="Gene3D" id="3.40.50.12230">
    <property type="match status" value="1"/>
</dbReference>
<comment type="similarity">
    <text evidence="1 5">Belongs to the Fmt family.</text>
</comment>
<dbReference type="InterPro" id="IPR041711">
    <property type="entry name" value="Met-tRNA-FMT_N"/>
</dbReference>
<evidence type="ECO:0000256" key="4">
    <source>
        <dbReference type="ARBA" id="ARBA00022917"/>
    </source>
</evidence>
<feature type="domain" description="Formyl transferase C-terminal" evidence="7">
    <location>
        <begin position="200"/>
        <end position="293"/>
    </location>
</feature>
<dbReference type="CDD" id="cd08646">
    <property type="entry name" value="FMT_core_Met-tRNA-FMT_N"/>
    <property type="match status" value="1"/>
</dbReference>
<evidence type="ECO:0000259" key="7">
    <source>
        <dbReference type="Pfam" id="PF02911"/>
    </source>
</evidence>
<dbReference type="EMBL" id="FWWZ01000001">
    <property type="protein sequence ID" value="SMC09947.1"/>
    <property type="molecule type" value="Genomic_DNA"/>
</dbReference>
<comment type="catalytic activity">
    <reaction evidence="5">
        <text>L-methionyl-tRNA(fMet) + (6R)-10-formyltetrahydrofolate = N-formyl-L-methionyl-tRNA(fMet) + (6S)-5,6,7,8-tetrahydrofolate + H(+)</text>
        <dbReference type="Rhea" id="RHEA:24380"/>
        <dbReference type="Rhea" id="RHEA-COMP:9952"/>
        <dbReference type="Rhea" id="RHEA-COMP:9953"/>
        <dbReference type="ChEBI" id="CHEBI:15378"/>
        <dbReference type="ChEBI" id="CHEBI:57453"/>
        <dbReference type="ChEBI" id="CHEBI:78530"/>
        <dbReference type="ChEBI" id="CHEBI:78844"/>
        <dbReference type="ChEBI" id="CHEBI:195366"/>
        <dbReference type="EC" id="2.1.2.9"/>
    </reaction>
</comment>
<name>A0A1W1WUJ1_9BACT</name>
<dbReference type="Pfam" id="PF00551">
    <property type="entry name" value="Formyl_trans_N"/>
    <property type="match status" value="1"/>
</dbReference>
<dbReference type="InterPro" id="IPR011034">
    <property type="entry name" value="Formyl_transferase-like_C_sf"/>
</dbReference>
<feature type="domain" description="Formyl transferase N-terminal" evidence="6">
    <location>
        <begin position="1"/>
        <end position="178"/>
    </location>
</feature>
<dbReference type="InterPro" id="IPR036477">
    <property type="entry name" value="Formyl_transf_N_sf"/>
</dbReference>
<dbReference type="RefSeq" id="WP_084276283.1">
    <property type="nucleotide sequence ID" value="NZ_AP026671.1"/>
</dbReference>
<dbReference type="PANTHER" id="PTHR11138:SF5">
    <property type="entry name" value="METHIONYL-TRNA FORMYLTRANSFERASE, MITOCHONDRIAL"/>
    <property type="match status" value="1"/>
</dbReference>
<dbReference type="Pfam" id="PF02911">
    <property type="entry name" value="Formyl_trans_C"/>
    <property type="match status" value="1"/>
</dbReference>
<evidence type="ECO:0000256" key="5">
    <source>
        <dbReference type="HAMAP-Rule" id="MF_00182"/>
    </source>
</evidence>
<proteinExistence type="inferred from homology"/>
<dbReference type="InterPro" id="IPR044135">
    <property type="entry name" value="Met-tRNA-FMT_C"/>
</dbReference>
<dbReference type="SUPFAM" id="SSF50486">
    <property type="entry name" value="FMT C-terminal domain-like"/>
    <property type="match status" value="1"/>
</dbReference>
<dbReference type="InterPro" id="IPR002376">
    <property type="entry name" value="Formyl_transf_N"/>
</dbReference>
<feature type="binding site" evidence="5">
    <location>
        <begin position="108"/>
        <end position="111"/>
    </location>
    <ligand>
        <name>(6S)-5,6,7,8-tetrahydrofolate</name>
        <dbReference type="ChEBI" id="CHEBI:57453"/>
    </ligand>
</feature>
<dbReference type="NCBIfam" id="TIGR00460">
    <property type="entry name" value="fmt"/>
    <property type="match status" value="1"/>
</dbReference>
<evidence type="ECO:0000256" key="2">
    <source>
        <dbReference type="ARBA" id="ARBA00012261"/>
    </source>
</evidence>
<keyword evidence="3 5" id="KW-0808">Transferase</keyword>
<sequence>MRIVFMGTPDYATKILEGLLGKFDIVALVTQPDKPVGRKQVLTPPHIKRFVLEQGLDIPILQPPTLKDKKVIEQIASFKPDFIVVAAYGMLLPKEILSIAPSINLHASLLPRYRGASPIQQALLEGDTITGVTAMLMDEGLDTGDILAYDVCEIEENDTAITLFAKLADLAANLTPLVLERFKKIKPLPQLDVDASYCKKIKKSDGEITLDDATTTYNKYRAFIVWPGIFLPNGLKLKKIALFAKEGEHRAGEILAVEKDFIVVGCERGSLKVERVQPPSKKEMDAVAYIRGQRIGIGDTLF</sequence>
<accession>A0A1W1WUJ1</accession>
<dbReference type="HAMAP" id="MF_00182">
    <property type="entry name" value="Formyl_trans"/>
    <property type="match status" value="1"/>
</dbReference>